<dbReference type="EMBL" id="LAZR01001361">
    <property type="protein sequence ID" value="KKN45863.1"/>
    <property type="molecule type" value="Genomic_DNA"/>
</dbReference>
<proteinExistence type="predicted"/>
<protein>
    <submittedName>
        <fullName evidence="1">Uncharacterized protein</fullName>
    </submittedName>
</protein>
<feature type="non-terminal residue" evidence="1">
    <location>
        <position position="39"/>
    </location>
</feature>
<accession>A0A0F9TWU0</accession>
<sequence>MSLKERLIAAYQAVNAAEPHASPAAAQDKLAEETALAIG</sequence>
<comment type="caution">
    <text evidence="1">The sequence shown here is derived from an EMBL/GenBank/DDBJ whole genome shotgun (WGS) entry which is preliminary data.</text>
</comment>
<dbReference type="AlphaFoldDB" id="A0A0F9TWU0"/>
<evidence type="ECO:0000313" key="1">
    <source>
        <dbReference type="EMBL" id="KKN45863.1"/>
    </source>
</evidence>
<gene>
    <name evidence="1" type="ORF">LCGC14_0678580</name>
</gene>
<organism evidence="1">
    <name type="scientific">marine sediment metagenome</name>
    <dbReference type="NCBI Taxonomy" id="412755"/>
    <lineage>
        <taxon>unclassified sequences</taxon>
        <taxon>metagenomes</taxon>
        <taxon>ecological metagenomes</taxon>
    </lineage>
</organism>
<reference evidence="1" key="1">
    <citation type="journal article" date="2015" name="Nature">
        <title>Complex archaea that bridge the gap between prokaryotes and eukaryotes.</title>
        <authorList>
            <person name="Spang A."/>
            <person name="Saw J.H."/>
            <person name="Jorgensen S.L."/>
            <person name="Zaremba-Niedzwiedzka K."/>
            <person name="Martijn J."/>
            <person name="Lind A.E."/>
            <person name="van Eijk R."/>
            <person name="Schleper C."/>
            <person name="Guy L."/>
            <person name="Ettema T.J."/>
        </authorList>
    </citation>
    <scope>NUCLEOTIDE SEQUENCE</scope>
</reference>
<name>A0A0F9TWU0_9ZZZZ</name>